<accession>A0A0G4E9E3</accession>
<dbReference type="Proteomes" id="UP000041254">
    <property type="component" value="Unassembled WGS sequence"/>
</dbReference>
<protein>
    <submittedName>
        <fullName evidence="2">Uncharacterized protein</fullName>
    </submittedName>
</protein>
<keyword evidence="3" id="KW-1185">Reference proteome</keyword>
<dbReference type="PhylomeDB" id="A0A0G4E9E3"/>
<evidence type="ECO:0000256" key="1">
    <source>
        <dbReference type="SAM" id="MobiDB-lite"/>
    </source>
</evidence>
<feature type="region of interest" description="Disordered" evidence="1">
    <location>
        <begin position="232"/>
        <end position="260"/>
    </location>
</feature>
<evidence type="ECO:0000313" key="2">
    <source>
        <dbReference type="EMBL" id="CEL92211.1"/>
    </source>
</evidence>
<dbReference type="InParanoid" id="A0A0G4E9E3"/>
<proteinExistence type="predicted"/>
<evidence type="ECO:0000313" key="3">
    <source>
        <dbReference type="Proteomes" id="UP000041254"/>
    </source>
</evidence>
<reference evidence="2 3" key="1">
    <citation type="submission" date="2014-11" db="EMBL/GenBank/DDBJ databases">
        <authorList>
            <person name="Zhu J."/>
            <person name="Qi W."/>
            <person name="Song R."/>
        </authorList>
    </citation>
    <scope>NUCLEOTIDE SEQUENCE [LARGE SCALE GENOMIC DNA]</scope>
</reference>
<dbReference type="VEuPathDB" id="CryptoDB:Vbra_10949"/>
<gene>
    <name evidence="2" type="ORF">Vbra_10949</name>
</gene>
<name>A0A0G4E9E3_VITBC</name>
<feature type="compositionally biased region" description="Gly residues" evidence="1">
    <location>
        <begin position="248"/>
        <end position="260"/>
    </location>
</feature>
<dbReference type="AlphaFoldDB" id="A0A0G4E9E3"/>
<dbReference type="EMBL" id="CDMY01000055">
    <property type="protein sequence ID" value="CEL92211.1"/>
    <property type="molecule type" value="Genomic_DNA"/>
</dbReference>
<organism evidence="2 3">
    <name type="scientific">Vitrella brassicaformis (strain CCMP3155)</name>
    <dbReference type="NCBI Taxonomy" id="1169540"/>
    <lineage>
        <taxon>Eukaryota</taxon>
        <taxon>Sar</taxon>
        <taxon>Alveolata</taxon>
        <taxon>Colpodellida</taxon>
        <taxon>Vitrellaceae</taxon>
        <taxon>Vitrella</taxon>
    </lineage>
</organism>
<sequence>MEQVATEVSDVEPLVMTSIAADQVPIVAQDWSSVKSSVSTLSAAIQTIAHHISAAPPPPPSQPDTTAAADGDNAVDVTANRLPADVYCDGIVGYLPVDVAISPARAANTLFGTQLINEAFMLKRIDGFLDSNHLTGLVDVYRSMFGYYSKCAYALERGGAVWVQMTDFIHLARNYKLIKTLPLRLSPKRMGDHLASRGDFLQMPAALAIYRTFGHLLSYKGESLTLERVDEQDGADGASAEAGTAGSDQGGQHGDGGGGVTRRRYEIGDLDFVTVPLSDLPNNHPYRRTYKESDPVIRHWIYLYPSFTAFLTAMVLKHWGGQGRVEWKLVAVGLGIMAERVAQRDDSRGRIIVLKGSKATDATVAYLDMVDGNIILWTTEAPTEGRTAIERCRIRAADEGGWVVDQRLAKKVTWPAFDNPAQLALTAPMAASD</sequence>